<reference evidence="4 5" key="1">
    <citation type="submission" date="2017-01" db="EMBL/GenBank/DDBJ databases">
        <authorList>
            <person name="Erauso G."/>
        </authorList>
    </citation>
    <scope>NUCLEOTIDE SEQUENCE [LARGE SCALE GENOMIC DNA]</scope>
    <source>
        <strain evidence="4">MESINF1</strain>
    </source>
</reference>
<proteinExistence type="predicted"/>
<name>A0A7Z7LFW4_9BACT</name>
<organism evidence="4 5">
    <name type="scientific">Mesotoga infera</name>
    <dbReference type="NCBI Taxonomy" id="1236046"/>
    <lineage>
        <taxon>Bacteria</taxon>
        <taxon>Thermotogati</taxon>
        <taxon>Thermotogota</taxon>
        <taxon>Thermotogae</taxon>
        <taxon>Kosmotogales</taxon>
        <taxon>Kosmotogaceae</taxon>
        <taxon>Mesotoga</taxon>
    </lineage>
</organism>
<sequence length="373" mass="41828">MNDTKNNMKGITGTVIFESSALNRDQSVGNITTLKKLSVGTDSFVFLSRPWVTNKLFSTLAEIYPDSWKLGELTSSKGVIQHRLLDTQDKELKIFQDIVRSAELDAFGYMSTAAKPKKRGKDTQKEEEGPQEEDKSSSTTLSRKAAVSLTKAIALYPWRGDMSFYANHAFVSRMNASTDRTAGKLETPNPYSREEDYNLFKFSFTIDLTRFGKDLWVFDEATMKKLSGNLKEFEEEIVKAGGKVLCDTKAGSIYFELNKEKKIERVLQILDVIKNGLLAQCAGENYGILPSFMIVAGLKAPVPLFHPDIYFDKGSGELSFSSLSRTIAQNDYIIRENGTTLVHASGKEKMAGWKAEGSIEDWKDFIDKLKECM</sequence>
<dbReference type="KEGG" id="minf:MESINF_1256"/>
<evidence type="ECO:0000256" key="2">
    <source>
        <dbReference type="ARBA" id="ARBA00025626"/>
    </source>
</evidence>
<dbReference type="InterPro" id="IPR010154">
    <property type="entry name" value="CRISPR-assoc_Cas7/Cst2/DevR"/>
</dbReference>
<keyword evidence="5" id="KW-1185">Reference proteome</keyword>
<evidence type="ECO:0000256" key="1">
    <source>
        <dbReference type="ARBA" id="ARBA00023118"/>
    </source>
</evidence>
<gene>
    <name evidence="4" type="ORF">MESINF_1256</name>
</gene>
<dbReference type="NCBIfam" id="TIGR02585">
    <property type="entry name" value="cas_Cst2_DevR"/>
    <property type="match status" value="1"/>
</dbReference>
<dbReference type="Pfam" id="PF01905">
    <property type="entry name" value="DevR"/>
    <property type="match status" value="1"/>
</dbReference>
<comment type="function">
    <text evidence="2">CRISPR (clustered regularly interspaced short palindromic repeat) is an adaptive immune system that provides protection against mobile genetic elements (viruses, transposable elements and conjugative plasmids). CRISPR clusters contain spacers, sequences complementary to antecedent mobile elements, and target invading nucleic acids. CRISPR clusters are transcribed and processed into CRISPR RNA (crRNA).</text>
</comment>
<dbReference type="Proteomes" id="UP000250796">
    <property type="component" value="Chromosome MESINF"/>
</dbReference>
<feature type="compositionally biased region" description="Basic and acidic residues" evidence="3">
    <location>
        <begin position="121"/>
        <end position="136"/>
    </location>
</feature>
<keyword evidence="1" id="KW-0051">Antiviral defense</keyword>
<accession>A0A7Z7LFW4</accession>
<dbReference type="NCBIfam" id="TIGR01875">
    <property type="entry name" value="cas_MJ0381"/>
    <property type="match status" value="1"/>
</dbReference>
<dbReference type="InterPro" id="IPR013414">
    <property type="entry name" value="Cas7/Cst2/DevR_sub_I-B/Tneap"/>
</dbReference>
<dbReference type="RefSeq" id="WP_169698961.1">
    <property type="nucleotide sequence ID" value="NZ_LS974202.1"/>
</dbReference>
<protein>
    <submittedName>
        <fullName evidence="4">Putative CRISPR-associated regulatory protein, DevR family</fullName>
    </submittedName>
</protein>
<feature type="region of interest" description="Disordered" evidence="3">
    <location>
        <begin position="115"/>
        <end position="140"/>
    </location>
</feature>
<evidence type="ECO:0000313" key="4">
    <source>
        <dbReference type="EMBL" id="SSC12700.1"/>
    </source>
</evidence>
<dbReference type="AlphaFoldDB" id="A0A7Z7LFW4"/>
<evidence type="ECO:0000313" key="5">
    <source>
        <dbReference type="Proteomes" id="UP000250796"/>
    </source>
</evidence>
<evidence type="ECO:0000256" key="3">
    <source>
        <dbReference type="SAM" id="MobiDB-lite"/>
    </source>
</evidence>
<dbReference type="EMBL" id="LS974202">
    <property type="protein sequence ID" value="SSC12700.1"/>
    <property type="molecule type" value="Genomic_DNA"/>
</dbReference>
<dbReference type="GO" id="GO:0051607">
    <property type="term" value="P:defense response to virus"/>
    <property type="evidence" value="ECO:0007669"/>
    <property type="project" value="UniProtKB-KW"/>
</dbReference>